<dbReference type="Pfam" id="PF12937">
    <property type="entry name" value="F-box-like"/>
    <property type="match status" value="1"/>
</dbReference>
<dbReference type="Proteomes" id="UP000799776">
    <property type="component" value="Unassembled WGS sequence"/>
</dbReference>
<dbReference type="InterPro" id="IPR036047">
    <property type="entry name" value="F-box-like_dom_sf"/>
</dbReference>
<sequence>MVVENVNSGLFSLPNELLLTILNPLPTLELLPLTLVSHRLHALVLRIIHNRLAIAANHHEKDHQLLLECYHPSAKLTEPPLYCNYLGTDGLDINDAEADDADLVGRLGYLRSRYSRFRPHRRGPDAPSVARRHPAGDIPGSRTHPSSARTQHTSGGCSDDELVRQVLSLDSHELFTQLCAVINLIKTGPRHGLFRSFVEVEDGVLRVWREWLKQQSELASNSAVQAAEVEIEAGNTGKPRRQQADGEADQRILWVSQAQNVGIRFRVRERRFRRDNPILILANEDVAVSYDIEYEELFVRTSHLLIAFEGSLLQQENHSGKAVVFGSFG</sequence>
<proteinExistence type="predicted"/>
<reference evidence="3" key="1">
    <citation type="journal article" date="2020" name="Stud. Mycol.">
        <title>101 Dothideomycetes genomes: a test case for predicting lifestyles and emergence of pathogens.</title>
        <authorList>
            <person name="Haridas S."/>
            <person name="Albert R."/>
            <person name="Binder M."/>
            <person name="Bloem J."/>
            <person name="Labutti K."/>
            <person name="Salamov A."/>
            <person name="Andreopoulos B."/>
            <person name="Baker S."/>
            <person name="Barry K."/>
            <person name="Bills G."/>
            <person name="Bluhm B."/>
            <person name="Cannon C."/>
            <person name="Castanera R."/>
            <person name="Culley D."/>
            <person name="Daum C."/>
            <person name="Ezra D."/>
            <person name="Gonzalez J."/>
            <person name="Henrissat B."/>
            <person name="Kuo A."/>
            <person name="Liang C."/>
            <person name="Lipzen A."/>
            <person name="Lutzoni F."/>
            <person name="Magnuson J."/>
            <person name="Mondo S."/>
            <person name="Nolan M."/>
            <person name="Ohm R."/>
            <person name="Pangilinan J."/>
            <person name="Park H.-J."/>
            <person name="Ramirez L."/>
            <person name="Alfaro M."/>
            <person name="Sun H."/>
            <person name="Tritt A."/>
            <person name="Yoshinaga Y."/>
            <person name="Zwiers L.-H."/>
            <person name="Turgeon B."/>
            <person name="Goodwin S."/>
            <person name="Spatafora J."/>
            <person name="Crous P."/>
            <person name="Grigoriev I."/>
        </authorList>
    </citation>
    <scope>NUCLEOTIDE SEQUENCE</scope>
    <source>
        <strain evidence="3">CBS 121410</strain>
    </source>
</reference>
<dbReference type="EMBL" id="ML978711">
    <property type="protein sequence ID" value="KAF2091606.1"/>
    <property type="molecule type" value="Genomic_DNA"/>
</dbReference>
<keyword evidence="4" id="KW-1185">Reference proteome</keyword>
<gene>
    <name evidence="3" type="ORF">K490DRAFT_61039</name>
</gene>
<dbReference type="PROSITE" id="PS50181">
    <property type="entry name" value="FBOX"/>
    <property type="match status" value="1"/>
</dbReference>
<comment type="caution">
    <text evidence="3">The sequence shown here is derived from an EMBL/GenBank/DDBJ whole genome shotgun (WGS) entry which is preliminary data.</text>
</comment>
<evidence type="ECO:0000313" key="3">
    <source>
        <dbReference type="EMBL" id="KAF2091606.1"/>
    </source>
</evidence>
<feature type="domain" description="F-box" evidence="2">
    <location>
        <begin position="7"/>
        <end position="44"/>
    </location>
</feature>
<evidence type="ECO:0000256" key="1">
    <source>
        <dbReference type="SAM" id="MobiDB-lite"/>
    </source>
</evidence>
<name>A0A9P4I4E4_9PEZI</name>
<feature type="compositionally biased region" description="Polar residues" evidence="1">
    <location>
        <begin position="143"/>
        <end position="156"/>
    </location>
</feature>
<feature type="region of interest" description="Disordered" evidence="1">
    <location>
        <begin position="118"/>
        <end position="157"/>
    </location>
</feature>
<organism evidence="3 4">
    <name type="scientific">Saccharata proteae CBS 121410</name>
    <dbReference type="NCBI Taxonomy" id="1314787"/>
    <lineage>
        <taxon>Eukaryota</taxon>
        <taxon>Fungi</taxon>
        <taxon>Dikarya</taxon>
        <taxon>Ascomycota</taxon>
        <taxon>Pezizomycotina</taxon>
        <taxon>Dothideomycetes</taxon>
        <taxon>Dothideomycetes incertae sedis</taxon>
        <taxon>Botryosphaeriales</taxon>
        <taxon>Saccharataceae</taxon>
        <taxon>Saccharata</taxon>
    </lineage>
</organism>
<dbReference type="AlphaFoldDB" id="A0A9P4I4E4"/>
<dbReference type="InterPro" id="IPR001810">
    <property type="entry name" value="F-box_dom"/>
</dbReference>
<evidence type="ECO:0000259" key="2">
    <source>
        <dbReference type="PROSITE" id="PS50181"/>
    </source>
</evidence>
<dbReference type="SUPFAM" id="SSF81383">
    <property type="entry name" value="F-box domain"/>
    <property type="match status" value="1"/>
</dbReference>
<accession>A0A9P4I4E4</accession>
<protein>
    <recommendedName>
        <fullName evidence="2">F-box domain-containing protein</fullName>
    </recommendedName>
</protein>
<evidence type="ECO:0000313" key="4">
    <source>
        <dbReference type="Proteomes" id="UP000799776"/>
    </source>
</evidence>
<dbReference type="OrthoDB" id="9981546at2759"/>